<keyword evidence="7" id="KW-1185">Reference proteome</keyword>
<dbReference type="InterPro" id="IPR036396">
    <property type="entry name" value="Cyt_P450_sf"/>
</dbReference>
<proteinExistence type="inferred from homology"/>
<dbReference type="PROSITE" id="PS00086">
    <property type="entry name" value="CYTOCHROME_P450"/>
    <property type="match status" value="1"/>
</dbReference>
<keyword evidence="5" id="KW-0503">Monooxygenase</keyword>
<evidence type="ECO:0000256" key="5">
    <source>
        <dbReference type="RuleBase" id="RU000461"/>
    </source>
</evidence>
<dbReference type="SUPFAM" id="SSF48264">
    <property type="entry name" value="Cytochrome P450"/>
    <property type="match status" value="1"/>
</dbReference>
<sequence>MSAASYLPEFYYDVICGGKYTTKIREMHEKYGEDINTSTPRFSELTLMAGPMVRINPDEVHCSDPAFADEIYAVGGRKRDKTLHYINGAPTGTKTEFGTVDHDHHRARRAPVAKFLSRTSILSLEDSIAAHTQRLCDKLLAQKGHSAPFDITIAYSNLSTDVVSGYCFGESFNLLDQPGWSPNFREPNLTTLNFWFLFRFFPFLRGIVNLGVWFVDYLPENMASFVRIMQVDIPELVTKTIDNINSGIIYQRPILVAALLDSNLSKEDKTFDRIYSESLALLGAGTETTAWCLSVLTYHVLANPEIFETLRQEVKVAVPDPRHLPHWATLEKLPYLSGVIHEGLRLSYGTSTRTPRVPTEEDLVYQGEGEKNSLRYVIPRGYAVGMSAFISHHDETVFPESHKFQPERWMDPQRRKELDRGFLAFSKGSRACLGMK</sequence>
<keyword evidence="4 5" id="KW-0408">Iron</keyword>
<comment type="similarity">
    <text evidence="5">Belongs to the cytochrome P450 family.</text>
</comment>
<dbReference type="CDD" id="cd11062">
    <property type="entry name" value="CYP58-like"/>
    <property type="match status" value="1"/>
</dbReference>
<dbReference type="PRINTS" id="PR00463">
    <property type="entry name" value="EP450I"/>
</dbReference>
<dbReference type="InterPro" id="IPR001128">
    <property type="entry name" value="Cyt_P450"/>
</dbReference>
<gene>
    <name evidence="6" type="ORF">Daus18300_007741</name>
</gene>
<organism evidence="6 7">
    <name type="scientific">Diaporthe australafricana</name>
    <dbReference type="NCBI Taxonomy" id="127596"/>
    <lineage>
        <taxon>Eukaryota</taxon>
        <taxon>Fungi</taxon>
        <taxon>Dikarya</taxon>
        <taxon>Ascomycota</taxon>
        <taxon>Pezizomycotina</taxon>
        <taxon>Sordariomycetes</taxon>
        <taxon>Sordariomycetidae</taxon>
        <taxon>Diaporthales</taxon>
        <taxon>Diaporthaceae</taxon>
        <taxon>Diaporthe</taxon>
    </lineage>
</organism>
<dbReference type="InterPro" id="IPR017972">
    <property type="entry name" value="Cyt_P450_CS"/>
</dbReference>
<evidence type="ECO:0008006" key="8">
    <source>
        <dbReference type="Google" id="ProtNLM"/>
    </source>
</evidence>
<dbReference type="Gene3D" id="1.10.630.10">
    <property type="entry name" value="Cytochrome P450"/>
    <property type="match status" value="1"/>
</dbReference>
<evidence type="ECO:0000256" key="3">
    <source>
        <dbReference type="ARBA" id="ARBA00022723"/>
    </source>
</evidence>
<comment type="caution">
    <text evidence="6">The sequence shown here is derived from an EMBL/GenBank/DDBJ whole genome shotgun (WGS) entry which is preliminary data.</text>
</comment>
<evidence type="ECO:0000256" key="1">
    <source>
        <dbReference type="ARBA" id="ARBA00001971"/>
    </source>
</evidence>
<evidence type="ECO:0000313" key="6">
    <source>
        <dbReference type="EMBL" id="KAL1864318.1"/>
    </source>
</evidence>
<evidence type="ECO:0000256" key="4">
    <source>
        <dbReference type="ARBA" id="ARBA00023004"/>
    </source>
</evidence>
<dbReference type="PANTHER" id="PTHR24305:SF147">
    <property type="entry name" value="P450, PUTATIVE (EUROFUNG)-RELATED"/>
    <property type="match status" value="1"/>
</dbReference>
<dbReference type="Pfam" id="PF00067">
    <property type="entry name" value="p450"/>
    <property type="match status" value="1"/>
</dbReference>
<dbReference type="PANTHER" id="PTHR24305">
    <property type="entry name" value="CYTOCHROME P450"/>
    <property type="match status" value="1"/>
</dbReference>
<protein>
    <recommendedName>
        <fullName evidence="8">Trichodiene oxygenase</fullName>
    </recommendedName>
</protein>
<reference evidence="6 7" key="1">
    <citation type="journal article" date="2024" name="IMA Fungus">
        <title>IMA Genome - F19 : A genome assembly and annotation guide to empower mycologists, including annotated draft genome sequences of Ceratocystis pirilliformis, Diaporthe australafricana, Fusarium ophioides, Paecilomyces lecythidis, and Sporothrix stenoceras.</title>
        <authorList>
            <person name="Aylward J."/>
            <person name="Wilson A.M."/>
            <person name="Visagie C.M."/>
            <person name="Spraker J."/>
            <person name="Barnes I."/>
            <person name="Buitendag C."/>
            <person name="Ceriani C."/>
            <person name="Del Mar Angel L."/>
            <person name="du Plessis D."/>
            <person name="Fuchs T."/>
            <person name="Gasser K."/>
            <person name="Kramer D."/>
            <person name="Li W."/>
            <person name="Munsamy K."/>
            <person name="Piso A."/>
            <person name="Price J.L."/>
            <person name="Sonnekus B."/>
            <person name="Thomas C."/>
            <person name="van der Nest A."/>
            <person name="van Dijk A."/>
            <person name="van Heerden A."/>
            <person name="van Vuuren N."/>
            <person name="Yilmaz N."/>
            <person name="Duong T.A."/>
            <person name="van der Merwe N.A."/>
            <person name="Wingfield M.J."/>
            <person name="Wingfield B.D."/>
        </authorList>
    </citation>
    <scope>NUCLEOTIDE SEQUENCE [LARGE SCALE GENOMIC DNA]</scope>
    <source>
        <strain evidence="6 7">CMW 18300</strain>
    </source>
</reference>
<keyword evidence="2 5" id="KW-0349">Heme</keyword>
<name>A0ABR3WL10_9PEZI</name>
<dbReference type="Proteomes" id="UP001583177">
    <property type="component" value="Unassembled WGS sequence"/>
</dbReference>
<dbReference type="EMBL" id="JAWRVE010000069">
    <property type="protein sequence ID" value="KAL1864318.1"/>
    <property type="molecule type" value="Genomic_DNA"/>
</dbReference>
<evidence type="ECO:0000256" key="2">
    <source>
        <dbReference type="ARBA" id="ARBA00022617"/>
    </source>
</evidence>
<evidence type="ECO:0000313" key="7">
    <source>
        <dbReference type="Proteomes" id="UP001583177"/>
    </source>
</evidence>
<keyword evidence="5" id="KW-0560">Oxidoreductase</keyword>
<dbReference type="InterPro" id="IPR050121">
    <property type="entry name" value="Cytochrome_P450_monoxygenase"/>
</dbReference>
<comment type="cofactor">
    <cofactor evidence="1">
        <name>heme</name>
        <dbReference type="ChEBI" id="CHEBI:30413"/>
    </cofactor>
</comment>
<dbReference type="InterPro" id="IPR002401">
    <property type="entry name" value="Cyt_P450_E_grp-I"/>
</dbReference>
<keyword evidence="3 5" id="KW-0479">Metal-binding</keyword>
<accession>A0ABR3WL10</accession>